<dbReference type="RefSeq" id="WP_370596599.1">
    <property type="nucleotide sequence ID" value="NZ_JALBUR010000040.1"/>
</dbReference>
<comment type="caution">
    <text evidence="8">The sequence shown here is derived from an EMBL/GenBank/DDBJ whole genome shotgun (WGS) entry which is preliminary data.</text>
</comment>
<evidence type="ECO:0000256" key="1">
    <source>
        <dbReference type="ARBA" id="ARBA00010243"/>
    </source>
</evidence>
<organism evidence="8 9">
    <name type="scientific">Grylomicrobium aquisgranensis</name>
    <dbReference type="NCBI Taxonomy" id="2926318"/>
    <lineage>
        <taxon>Bacteria</taxon>
        <taxon>Bacillati</taxon>
        <taxon>Bacillota</taxon>
        <taxon>Erysipelotrichia</taxon>
        <taxon>Erysipelotrichales</taxon>
        <taxon>Erysipelotrichaceae</taxon>
        <taxon>Grylomicrobium</taxon>
    </lineage>
</organism>
<feature type="domain" description="MPN" evidence="7">
    <location>
        <begin position="28"/>
        <end position="151"/>
    </location>
</feature>
<dbReference type="Pfam" id="PF08401">
    <property type="entry name" value="ArdcN"/>
    <property type="match status" value="1"/>
</dbReference>
<evidence type="ECO:0000256" key="5">
    <source>
        <dbReference type="ARBA" id="ARBA00022833"/>
    </source>
</evidence>
<name>A0AB35U6I2_9FIRM</name>
<dbReference type="InterPro" id="IPR020891">
    <property type="entry name" value="UPF0758_CS"/>
</dbReference>
<dbReference type="Gene3D" id="3.40.140.10">
    <property type="entry name" value="Cytidine Deaminase, domain 2"/>
    <property type="match status" value="1"/>
</dbReference>
<dbReference type="InterPro" id="IPR025657">
    <property type="entry name" value="RadC_JAB"/>
</dbReference>
<dbReference type="PANTHER" id="PTHR30471">
    <property type="entry name" value="DNA REPAIR PROTEIN RADC"/>
    <property type="match status" value="1"/>
</dbReference>
<dbReference type="InterPro" id="IPR001405">
    <property type="entry name" value="UPF0758"/>
</dbReference>
<gene>
    <name evidence="8" type="ORF">MOZ60_10270</name>
</gene>
<dbReference type="CDD" id="cd08071">
    <property type="entry name" value="MPN_DUF2466"/>
    <property type="match status" value="1"/>
</dbReference>
<dbReference type="EMBL" id="JALBUR010000040">
    <property type="protein sequence ID" value="MDX8420469.1"/>
    <property type="molecule type" value="Genomic_DNA"/>
</dbReference>
<evidence type="ECO:0000256" key="3">
    <source>
        <dbReference type="ARBA" id="ARBA00022723"/>
    </source>
</evidence>
<evidence type="ECO:0000313" key="8">
    <source>
        <dbReference type="EMBL" id="MDX8420469.1"/>
    </source>
</evidence>
<dbReference type="GO" id="GO:0003697">
    <property type="term" value="F:single-stranded DNA binding"/>
    <property type="evidence" value="ECO:0007669"/>
    <property type="project" value="InterPro"/>
</dbReference>
<dbReference type="Pfam" id="PF04002">
    <property type="entry name" value="RadC"/>
    <property type="match status" value="1"/>
</dbReference>
<evidence type="ECO:0000313" key="9">
    <source>
        <dbReference type="Proteomes" id="UP001286174"/>
    </source>
</evidence>
<keyword evidence="3" id="KW-0479">Metal-binding</keyword>
<dbReference type="AlphaFoldDB" id="A0AB35U6I2"/>
<evidence type="ECO:0000259" key="7">
    <source>
        <dbReference type="PROSITE" id="PS50249"/>
    </source>
</evidence>
<comment type="similarity">
    <text evidence="1">Belongs to the UPF0758 family.</text>
</comment>
<keyword evidence="4" id="KW-0378">Hydrolase</keyword>
<reference evidence="8 9" key="1">
    <citation type="submission" date="2022-03" db="EMBL/GenBank/DDBJ databases">
        <title>Novel taxa within the pig intestine.</title>
        <authorList>
            <person name="Wylensek D."/>
            <person name="Bishof K."/>
            <person name="Afrizal A."/>
            <person name="Clavel T."/>
        </authorList>
    </citation>
    <scope>NUCLEOTIDE SEQUENCE [LARGE SCALE GENOMIC DNA]</scope>
    <source>
        <strain evidence="8 9">CLA-KB-P133</strain>
    </source>
</reference>
<dbReference type="InterPro" id="IPR013610">
    <property type="entry name" value="ArdC_N"/>
</dbReference>
<evidence type="ECO:0000256" key="4">
    <source>
        <dbReference type="ARBA" id="ARBA00022801"/>
    </source>
</evidence>
<keyword evidence="2" id="KW-0645">Protease</keyword>
<dbReference type="Proteomes" id="UP001286174">
    <property type="component" value="Unassembled WGS sequence"/>
</dbReference>
<dbReference type="GO" id="GO:0046872">
    <property type="term" value="F:metal ion binding"/>
    <property type="evidence" value="ECO:0007669"/>
    <property type="project" value="UniProtKB-KW"/>
</dbReference>
<sequence>MSSSKPYKLDQVGIRIVKEPPLYSAEPVNSPQAAVLRLMSQTLKGYDREVLAVVNLRNDLKPINMNIVSIGTLNQSLAHPREILKSIILSNAESVMLFHNHPSGNLMPSPDDISLTDRMAKICELLGTPIVDHIIIGNDDHYYSFQENKILKFPSLEYARDVSDLHLGAETVSEPAAKKPQQTIAEITDKLEQVGHDLFNSERYRQYLATMAKFHNYSLNNTVLISMQKPDAMLVAGYQSWKKNHDRQVKRGEKGIRIIAPAPYKVKTEQDVIDPKTR</sequence>
<dbReference type="GO" id="GO:0006508">
    <property type="term" value="P:proteolysis"/>
    <property type="evidence" value="ECO:0007669"/>
    <property type="project" value="UniProtKB-KW"/>
</dbReference>
<dbReference type="GO" id="GO:0008237">
    <property type="term" value="F:metallopeptidase activity"/>
    <property type="evidence" value="ECO:0007669"/>
    <property type="project" value="UniProtKB-KW"/>
</dbReference>
<proteinExistence type="inferred from homology"/>
<keyword evidence="5" id="KW-0862">Zinc</keyword>
<evidence type="ECO:0000256" key="6">
    <source>
        <dbReference type="ARBA" id="ARBA00023049"/>
    </source>
</evidence>
<protein>
    <submittedName>
        <fullName evidence="8">JAB domain-containing protein</fullName>
    </submittedName>
</protein>
<accession>A0AB35U6I2</accession>
<dbReference type="InterPro" id="IPR037518">
    <property type="entry name" value="MPN"/>
</dbReference>
<dbReference type="PANTHER" id="PTHR30471:SF3">
    <property type="entry name" value="UPF0758 PROTEIN YEES-RELATED"/>
    <property type="match status" value="1"/>
</dbReference>
<dbReference type="PROSITE" id="PS01302">
    <property type="entry name" value="UPF0758"/>
    <property type="match status" value="1"/>
</dbReference>
<dbReference type="PROSITE" id="PS50249">
    <property type="entry name" value="MPN"/>
    <property type="match status" value="1"/>
</dbReference>
<keyword evidence="9" id="KW-1185">Reference proteome</keyword>
<keyword evidence="6" id="KW-0482">Metalloprotease</keyword>
<evidence type="ECO:0000256" key="2">
    <source>
        <dbReference type="ARBA" id="ARBA00022670"/>
    </source>
</evidence>